<dbReference type="PANTHER" id="PTHR47151">
    <property type="entry name" value="LEU/ILE/VAL-BINDING ABC TRANSPORTER SUBUNIT"/>
    <property type="match status" value="1"/>
</dbReference>
<dbReference type="CDD" id="cd06342">
    <property type="entry name" value="PBP1_ABC_LIVBP-like"/>
    <property type="match status" value="1"/>
</dbReference>
<keyword evidence="4 6" id="KW-0732">Signal</keyword>
<name>A0A502BN28_9HYPH</name>
<dbReference type="Gene3D" id="3.40.50.2300">
    <property type="match status" value="2"/>
</dbReference>
<protein>
    <submittedName>
        <fullName evidence="8">Branched-chain amino acid ABC transporter substrate-binding protein</fullName>
    </submittedName>
</protein>
<dbReference type="RefSeq" id="WP_140905682.1">
    <property type="nucleotide sequence ID" value="NZ_JBHTMD010000022.1"/>
</dbReference>
<keyword evidence="3" id="KW-0813">Transport</keyword>
<evidence type="ECO:0000256" key="2">
    <source>
        <dbReference type="ARBA" id="ARBA00010062"/>
    </source>
</evidence>
<dbReference type="Pfam" id="PF13458">
    <property type="entry name" value="Peripla_BP_6"/>
    <property type="match status" value="1"/>
</dbReference>
<gene>
    <name evidence="8" type="ORF">FHY56_13290</name>
</gene>
<dbReference type="InterPro" id="IPR000709">
    <property type="entry name" value="Leu_Ile_Val-bd"/>
</dbReference>
<dbReference type="EMBL" id="VEWJ01000009">
    <property type="protein sequence ID" value="TPF74696.1"/>
    <property type="molecule type" value="Genomic_DNA"/>
</dbReference>
<evidence type="ECO:0000256" key="1">
    <source>
        <dbReference type="ARBA" id="ARBA00003630"/>
    </source>
</evidence>
<dbReference type="SUPFAM" id="SSF53822">
    <property type="entry name" value="Periplasmic binding protein-like I"/>
    <property type="match status" value="1"/>
</dbReference>
<organism evidence="8 9">
    <name type="scientific">Brucella gallinifaecis</name>
    <dbReference type="NCBI Taxonomy" id="215590"/>
    <lineage>
        <taxon>Bacteria</taxon>
        <taxon>Pseudomonadati</taxon>
        <taxon>Pseudomonadota</taxon>
        <taxon>Alphaproteobacteria</taxon>
        <taxon>Hyphomicrobiales</taxon>
        <taxon>Brucellaceae</taxon>
        <taxon>Brucella/Ochrobactrum group</taxon>
        <taxon>Brucella</taxon>
    </lineage>
</organism>
<evidence type="ECO:0000256" key="3">
    <source>
        <dbReference type="ARBA" id="ARBA00022448"/>
    </source>
</evidence>
<proteinExistence type="inferred from homology"/>
<feature type="signal peptide" evidence="6">
    <location>
        <begin position="1"/>
        <end position="20"/>
    </location>
</feature>
<dbReference type="GO" id="GO:0006865">
    <property type="term" value="P:amino acid transport"/>
    <property type="evidence" value="ECO:0007669"/>
    <property type="project" value="UniProtKB-KW"/>
</dbReference>
<dbReference type="InterPro" id="IPR028082">
    <property type="entry name" value="Peripla_BP_I"/>
</dbReference>
<evidence type="ECO:0000256" key="6">
    <source>
        <dbReference type="SAM" id="SignalP"/>
    </source>
</evidence>
<evidence type="ECO:0000256" key="5">
    <source>
        <dbReference type="ARBA" id="ARBA00022970"/>
    </source>
</evidence>
<dbReference type="AlphaFoldDB" id="A0A502BN28"/>
<sequence>MKRILLSFSVATLLCGAAYAEDIKIGATAPLTGPQAIFGTTLFNGTDLYFEELNAAGGVNGKKLSLVRQDDKADPKEGTLVAQKFCDDDSIVAVIGHLNSGVQLAAQSIYSDCDMPEAVLGSNPDITKQGAENIVRPTASDFAQGELSAEYAINKLGAKNAVIVNDKQAFGQGVSEIFADDFKKRGGVIQSTSSVNPTDVDFTAVITQLKSAKPDVVYMGAVMPQLALFAKQMREQGLDAKLLVPDGAFTPDFVAQAGKEAAANVILTFPIPPADATPELVSFGERYKQRFGQEVGPYSIYGYVSGQIVAEALKNAAEPTRSDLLPALKGVELDTMLGHVKFTDVGERTVAPMYLYEIKDGEFKMVGQAG</sequence>
<keyword evidence="5" id="KW-0029">Amino-acid transport</keyword>
<dbReference type="InterPro" id="IPR028081">
    <property type="entry name" value="Leu-bd"/>
</dbReference>
<keyword evidence="9" id="KW-1185">Reference proteome</keyword>
<evidence type="ECO:0000313" key="8">
    <source>
        <dbReference type="EMBL" id="TPF74696.1"/>
    </source>
</evidence>
<accession>A0A502BN28</accession>
<dbReference type="OrthoDB" id="9791590at2"/>
<evidence type="ECO:0000313" key="9">
    <source>
        <dbReference type="Proteomes" id="UP000315388"/>
    </source>
</evidence>
<evidence type="ECO:0000256" key="4">
    <source>
        <dbReference type="ARBA" id="ARBA00022729"/>
    </source>
</evidence>
<feature type="domain" description="Leucine-binding protein" evidence="7">
    <location>
        <begin position="23"/>
        <end position="361"/>
    </location>
</feature>
<evidence type="ECO:0000259" key="7">
    <source>
        <dbReference type="Pfam" id="PF13458"/>
    </source>
</evidence>
<dbReference type="PANTHER" id="PTHR47151:SF2">
    <property type="entry name" value="AMINO ACID BINDING PROTEIN"/>
    <property type="match status" value="1"/>
</dbReference>
<dbReference type="Proteomes" id="UP000315388">
    <property type="component" value="Unassembled WGS sequence"/>
</dbReference>
<comment type="function">
    <text evidence="1">Component of an amino-acid transport system.</text>
</comment>
<comment type="caution">
    <text evidence="8">The sequence shown here is derived from an EMBL/GenBank/DDBJ whole genome shotgun (WGS) entry which is preliminary data.</text>
</comment>
<feature type="chain" id="PRO_5021346232" evidence="6">
    <location>
        <begin position="21"/>
        <end position="370"/>
    </location>
</feature>
<reference evidence="8 9" key="1">
    <citation type="journal article" date="2003" name="Int. J. Syst. Evol. Microbiol.">
        <title>Towards a standardized format for the description of a novel species (of an established genus): Ochrobactrum gallinifaecis sp. nov.</title>
        <authorList>
            <person name="Kampfer P."/>
            <person name="Buczolits S."/>
            <person name="Albrecht A."/>
            <person name="Busse H.J."/>
            <person name="Stackebrandt E."/>
        </authorList>
    </citation>
    <scope>NUCLEOTIDE SEQUENCE [LARGE SCALE GENOMIC DNA]</scope>
    <source>
        <strain evidence="8 9">ISO 196</strain>
    </source>
</reference>
<comment type="similarity">
    <text evidence="2">Belongs to the leucine-binding protein family.</text>
</comment>
<dbReference type="PRINTS" id="PR00337">
    <property type="entry name" value="LEUILEVALBP"/>
</dbReference>